<dbReference type="Proteomes" id="UP001595846">
    <property type="component" value="Unassembled WGS sequence"/>
</dbReference>
<protein>
    <submittedName>
        <fullName evidence="7">ATP-binding protein</fullName>
    </submittedName>
</protein>
<dbReference type="InterPro" id="IPR041664">
    <property type="entry name" value="AAA_16"/>
</dbReference>
<dbReference type="GO" id="GO:0005524">
    <property type="term" value="F:ATP binding"/>
    <property type="evidence" value="ECO:0007669"/>
    <property type="project" value="UniProtKB-KW"/>
</dbReference>
<dbReference type="SUPFAM" id="SSF52540">
    <property type="entry name" value="P-loop containing nucleoside triphosphate hydrolases"/>
    <property type="match status" value="1"/>
</dbReference>
<dbReference type="PANTHER" id="PTHR16305:SF28">
    <property type="entry name" value="GUANYLATE CYCLASE DOMAIN-CONTAINING PROTEIN"/>
    <property type="match status" value="1"/>
</dbReference>
<comment type="caution">
    <text evidence="7">The sequence shown here is derived from an EMBL/GenBank/DDBJ whole genome shotgun (WGS) entry which is preliminary data.</text>
</comment>
<feature type="domain" description="MalT-like TPR region" evidence="6">
    <location>
        <begin position="778"/>
        <end position="1037"/>
    </location>
</feature>
<dbReference type="PROSITE" id="PS50005">
    <property type="entry name" value="TPR"/>
    <property type="match status" value="2"/>
</dbReference>
<feature type="compositionally biased region" description="Basic and acidic residues" evidence="4">
    <location>
        <begin position="82"/>
        <end position="122"/>
    </location>
</feature>
<proteinExistence type="predicted"/>
<dbReference type="SUPFAM" id="SSF48452">
    <property type="entry name" value="TPR-like"/>
    <property type="match status" value="3"/>
</dbReference>
<dbReference type="Gene3D" id="1.25.40.10">
    <property type="entry name" value="Tetratricopeptide repeat domain"/>
    <property type="match status" value="3"/>
</dbReference>
<keyword evidence="8" id="KW-1185">Reference proteome</keyword>
<evidence type="ECO:0000256" key="1">
    <source>
        <dbReference type="ARBA" id="ARBA00022741"/>
    </source>
</evidence>
<dbReference type="GeneID" id="73903214"/>
<dbReference type="EMBL" id="JBHSAQ010000002">
    <property type="protein sequence ID" value="MFC3957839.1"/>
    <property type="molecule type" value="Genomic_DNA"/>
</dbReference>
<feature type="compositionally biased region" description="Basic and acidic residues" evidence="4">
    <location>
        <begin position="131"/>
        <end position="150"/>
    </location>
</feature>
<dbReference type="AlphaFoldDB" id="A0ABD5NMM8"/>
<dbReference type="Pfam" id="PF13191">
    <property type="entry name" value="AAA_16"/>
    <property type="match status" value="1"/>
</dbReference>
<dbReference type="Gene3D" id="3.40.50.300">
    <property type="entry name" value="P-loop containing nucleotide triphosphate hydrolases"/>
    <property type="match status" value="1"/>
</dbReference>
<evidence type="ECO:0000313" key="8">
    <source>
        <dbReference type="Proteomes" id="UP001595846"/>
    </source>
</evidence>
<sequence length="1063" mass="114122">MNDSLADLVCRFLADPGASECDSPPADEGSAATPATIAAGIGIAPTDVRRRLDLLETLSELVDEGVLSETIHSVRDGRDRQYYGLTERGRERARGPRRERLARPADRPDPASSRPERKRDDPGVESSSAGDDPRPADESARRRPWRKPTDDRIVGREDELDTLRETLTSIRRRGGRTLVLSGDRGVGKTTLCSALLGHAADRDVARGRARCRGDTDEPFEPLRRAIEDAFGEPVPSSLSDPSATPVGDGASLAARRSALVRSVAETVCDRTIDRPTLLVVDGLQDADASTLALFERIASSAAAWVYQLLLVGTYRPREVGEATSLAATLARLSDHDRVDELAIEPFDRTETAHLVSEELGDDVAESVVDRVHESTGGTPLALSETLAWLADTRVDSGPSDAQDGSADELDLPAGLEQAFDRRIESLDDVGRAVLEAAAVLGDPIDGETVRSIVSPSDATVSTYVSLLVDARLLARADDEAIVFPSDVVRETVVDSLGVDRRRELHARAADALAAADAPPATIAHHRAEAGDLSRAVDRFQRAAERASRRYAGDTAIELYGRALDIATELGADRRIADLHLSLGETHVNRGAYDAAAERFRAALAQAADAEIESRARHRLAEIRVKRGDVEAGIATATTGLAAVTDAVPASDRCRLHRVLGWGRLQDGDLDGARVAFERQASVAAAADDPTLRALAEHDLGTLAGMTGDIDEAETRLSAAVSAFDRLEDPGHCAKSLTNLALVYRRSGGLDAALEANERALAIQREYGYLESLPDSRMNQAELRLARGDLALAVESYEAAIDAATDSGRQERAAMARTNLADVLTLQGRIGLGFHRCQEAIDAFEHLDASDGLGTAHASRARIYLIAGDTETACADAEHALSIARDLGNADRIADARDVRGRVARAMGELDAATTHHEAAASLAADGGNDVSSIQYRIELLADRLADRTAAAPSALLKDAKAVVAETTERVLEARARTRLARACRRCGEYDRAERVLDEAHRAQAELGVVVDRCETVLARSALERDTDRPTAAADSLGVANALIQEYGLECYADWTDRLRRQLE</sequence>
<evidence type="ECO:0000259" key="6">
    <source>
        <dbReference type="Pfam" id="PF17874"/>
    </source>
</evidence>
<dbReference type="Pfam" id="PF17874">
    <property type="entry name" value="TPR_MalT"/>
    <property type="match status" value="1"/>
</dbReference>
<dbReference type="InterPro" id="IPR019734">
    <property type="entry name" value="TPR_rpt"/>
</dbReference>
<accession>A0ABD5NMM8</accession>
<dbReference type="RefSeq" id="WP_256530531.1">
    <property type="nucleotide sequence ID" value="NZ_CP101824.1"/>
</dbReference>
<dbReference type="PANTHER" id="PTHR16305">
    <property type="entry name" value="TESTICULAR SOLUBLE ADENYLYL CYCLASE"/>
    <property type="match status" value="1"/>
</dbReference>
<feature type="repeat" description="TPR" evidence="3">
    <location>
        <begin position="576"/>
        <end position="609"/>
    </location>
</feature>
<keyword evidence="2 7" id="KW-0067">ATP-binding</keyword>
<dbReference type="Pfam" id="PF13424">
    <property type="entry name" value="TPR_12"/>
    <property type="match status" value="1"/>
</dbReference>
<dbReference type="InterPro" id="IPR041617">
    <property type="entry name" value="TPR_MalT"/>
</dbReference>
<organism evidence="7 8">
    <name type="scientific">Halovivax cerinus</name>
    <dbReference type="NCBI Taxonomy" id="1487865"/>
    <lineage>
        <taxon>Archaea</taxon>
        <taxon>Methanobacteriati</taxon>
        <taxon>Methanobacteriota</taxon>
        <taxon>Stenosarchaea group</taxon>
        <taxon>Halobacteria</taxon>
        <taxon>Halobacteriales</taxon>
        <taxon>Natrialbaceae</taxon>
        <taxon>Halovivax</taxon>
    </lineage>
</organism>
<dbReference type="InterPro" id="IPR011990">
    <property type="entry name" value="TPR-like_helical_dom_sf"/>
</dbReference>
<feature type="domain" description="Orc1-like AAA ATPase" evidence="5">
    <location>
        <begin position="153"/>
        <end position="309"/>
    </location>
</feature>
<keyword evidence="1" id="KW-0547">Nucleotide-binding</keyword>
<dbReference type="InterPro" id="IPR027417">
    <property type="entry name" value="P-loop_NTPase"/>
</dbReference>
<evidence type="ECO:0000256" key="4">
    <source>
        <dbReference type="SAM" id="MobiDB-lite"/>
    </source>
</evidence>
<feature type="region of interest" description="Disordered" evidence="4">
    <location>
        <begin position="82"/>
        <end position="150"/>
    </location>
</feature>
<name>A0ABD5NMM8_9EURY</name>
<evidence type="ECO:0000313" key="7">
    <source>
        <dbReference type="EMBL" id="MFC3957839.1"/>
    </source>
</evidence>
<gene>
    <name evidence="7" type="ORF">ACFOUR_05550</name>
</gene>
<dbReference type="SMART" id="SM00028">
    <property type="entry name" value="TPR"/>
    <property type="match status" value="8"/>
</dbReference>
<keyword evidence="3" id="KW-0802">TPR repeat</keyword>
<evidence type="ECO:0000256" key="3">
    <source>
        <dbReference type="PROSITE-ProRule" id="PRU00339"/>
    </source>
</evidence>
<reference evidence="7 8" key="1">
    <citation type="journal article" date="2019" name="Int. J. Syst. Evol. Microbiol.">
        <title>The Global Catalogue of Microorganisms (GCM) 10K type strain sequencing project: providing services to taxonomists for standard genome sequencing and annotation.</title>
        <authorList>
            <consortium name="The Broad Institute Genomics Platform"/>
            <consortium name="The Broad Institute Genome Sequencing Center for Infectious Disease"/>
            <person name="Wu L."/>
            <person name="Ma J."/>
        </authorList>
    </citation>
    <scope>NUCLEOTIDE SEQUENCE [LARGE SCALE GENOMIC DNA]</scope>
    <source>
        <strain evidence="7 8">IBRC-M 10256</strain>
    </source>
</reference>
<feature type="repeat" description="TPR" evidence="3">
    <location>
        <begin position="733"/>
        <end position="766"/>
    </location>
</feature>
<evidence type="ECO:0000259" key="5">
    <source>
        <dbReference type="Pfam" id="PF13191"/>
    </source>
</evidence>
<evidence type="ECO:0000256" key="2">
    <source>
        <dbReference type="ARBA" id="ARBA00022840"/>
    </source>
</evidence>